<keyword evidence="1" id="KW-0472">Membrane</keyword>
<feature type="transmembrane region" description="Helical" evidence="1">
    <location>
        <begin position="114"/>
        <end position="136"/>
    </location>
</feature>
<dbReference type="RefSeq" id="WP_194096270.1">
    <property type="nucleotide sequence ID" value="NZ_JADFTZ010000004.1"/>
</dbReference>
<keyword evidence="1" id="KW-1133">Transmembrane helix</keyword>
<protein>
    <recommendedName>
        <fullName evidence="4">B box-type domain-containing protein</fullName>
    </recommendedName>
</protein>
<organism evidence="2 3">
    <name type="scientific">Flavobacterium proteolyticum</name>
    <dbReference type="NCBI Taxonomy" id="2911683"/>
    <lineage>
        <taxon>Bacteria</taxon>
        <taxon>Pseudomonadati</taxon>
        <taxon>Bacteroidota</taxon>
        <taxon>Flavobacteriia</taxon>
        <taxon>Flavobacteriales</taxon>
        <taxon>Flavobacteriaceae</taxon>
        <taxon>Flavobacterium</taxon>
    </lineage>
</organism>
<feature type="transmembrane region" description="Helical" evidence="1">
    <location>
        <begin position="80"/>
        <end position="102"/>
    </location>
</feature>
<comment type="caution">
    <text evidence="2">The sequence shown here is derived from an EMBL/GenBank/DDBJ whole genome shotgun (WGS) entry which is preliminary data.</text>
</comment>
<name>A0ABR9WTL6_9FLAO</name>
<gene>
    <name evidence="2" type="ORF">IM755_09715</name>
</gene>
<evidence type="ECO:0000313" key="2">
    <source>
        <dbReference type="EMBL" id="MBE9576983.1"/>
    </source>
</evidence>
<feature type="transmembrane region" description="Helical" evidence="1">
    <location>
        <begin position="55"/>
        <end position="73"/>
    </location>
</feature>
<accession>A0ABR9WTL6</accession>
<dbReference type="EMBL" id="JADFTZ010000004">
    <property type="protein sequence ID" value="MBE9576983.1"/>
    <property type="molecule type" value="Genomic_DNA"/>
</dbReference>
<evidence type="ECO:0000313" key="3">
    <source>
        <dbReference type="Proteomes" id="UP000656274"/>
    </source>
</evidence>
<proteinExistence type="predicted"/>
<reference evidence="2 3" key="1">
    <citation type="submission" date="2020-10" db="EMBL/GenBank/DDBJ databases">
        <title>The genome sequence of Flavobacterium aquaticum 1Y8A.</title>
        <authorList>
            <person name="Liu Y."/>
        </authorList>
    </citation>
    <scope>NUCLEOTIDE SEQUENCE [LARGE SCALE GENOMIC DNA]</scope>
    <source>
        <strain evidence="2 3">1Y8A</strain>
    </source>
</reference>
<evidence type="ECO:0008006" key="4">
    <source>
        <dbReference type="Google" id="ProtNLM"/>
    </source>
</evidence>
<dbReference type="Proteomes" id="UP000656274">
    <property type="component" value="Unassembled WGS sequence"/>
</dbReference>
<evidence type="ECO:0000256" key="1">
    <source>
        <dbReference type="SAM" id="Phobius"/>
    </source>
</evidence>
<keyword evidence="1" id="KW-0812">Transmembrane</keyword>
<sequence>MNCYHHNEEVSVAQCHDCRKGLCVSCSKKFSFPICTVCNTIRIQNEKSQIIKDLLFAYGFGLLVMFMISKFSIHKQPKNVGFLFYLAMFYGYSGIVPGWKILDKGFPKMYFNLSIFYFGYLLIKLFAAIFIGFFVLPFMTFKHIRRLIQLNKIK</sequence>
<keyword evidence="3" id="KW-1185">Reference proteome</keyword>